<protein>
    <submittedName>
        <fullName evidence="2">Uncharacterized protein</fullName>
    </submittedName>
</protein>
<evidence type="ECO:0000256" key="1">
    <source>
        <dbReference type="SAM" id="MobiDB-lite"/>
    </source>
</evidence>
<proteinExistence type="predicted"/>
<feature type="region of interest" description="Disordered" evidence="1">
    <location>
        <begin position="6"/>
        <end position="35"/>
    </location>
</feature>
<dbReference type="OMA" id="HEHQPND"/>
<dbReference type="Proteomes" id="UP000007963">
    <property type="component" value="Unassembled WGS sequence"/>
</dbReference>
<evidence type="ECO:0000313" key="2">
    <source>
        <dbReference type="EMBL" id="EAU36735.1"/>
    </source>
</evidence>
<dbReference type="AlphaFoldDB" id="Q0CS73"/>
<dbReference type="OrthoDB" id="336088at2759"/>
<dbReference type="GeneID" id="4317795"/>
<sequence length="136" mass="15176">MTALLASAARGMNKPTQPRSIEQHEHQPNDVSTPPQYDLVARARNFLLEYGGFPPNHEFRLDLLLKLGTMIDEIESHRSIHQELQELRAENASLRSNARLRGVSSSLPASYLPPILPSPAGAEGEKSWDRIITDLL</sequence>
<dbReference type="EMBL" id="CH476597">
    <property type="protein sequence ID" value="EAU36735.1"/>
    <property type="molecule type" value="Genomic_DNA"/>
</dbReference>
<accession>Q0CS73</accession>
<name>Q0CS73_ASPTN</name>
<reference evidence="3" key="1">
    <citation type="submission" date="2005-09" db="EMBL/GenBank/DDBJ databases">
        <title>Annotation of the Aspergillus terreus NIH2624 genome.</title>
        <authorList>
            <person name="Birren B.W."/>
            <person name="Lander E.S."/>
            <person name="Galagan J.E."/>
            <person name="Nusbaum C."/>
            <person name="Devon K."/>
            <person name="Henn M."/>
            <person name="Ma L.-J."/>
            <person name="Jaffe D.B."/>
            <person name="Butler J."/>
            <person name="Alvarez P."/>
            <person name="Gnerre S."/>
            <person name="Grabherr M."/>
            <person name="Kleber M."/>
            <person name="Mauceli E.W."/>
            <person name="Brockman W."/>
            <person name="Rounsley S."/>
            <person name="Young S.K."/>
            <person name="LaButti K."/>
            <person name="Pushparaj V."/>
            <person name="DeCaprio D."/>
            <person name="Crawford M."/>
            <person name="Koehrsen M."/>
            <person name="Engels R."/>
            <person name="Montgomery P."/>
            <person name="Pearson M."/>
            <person name="Howarth C."/>
            <person name="Larson L."/>
            <person name="Luoma S."/>
            <person name="White J."/>
            <person name="Alvarado L."/>
            <person name="Kodira C.D."/>
            <person name="Zeng Q."/>
            <person name="Oleary S."/>
            <person name="Yandava C."/>
            <person name="Denning D.W."/>
            <person name="Nierman W.C."/>
            <person name="Milne T."/>
            <person name="Madden K."/>
        </authorList>
    </citation>
    <scope>NUCLEOTIDE SEQUENCE [LARGE SCALE GENOMIC DNA]</scope>
    <source>
        <strain evidence="3">NIH 2624 / FGSC A1156</strain>
    </source>
</reference>
<gene>
    <name evidence="2" type="ORF">ATEG_03461</name>
</gene>
<organism evidence="2 3">
    <name type="scientific">Aspergillus terreus (strain NIH 2624 / FGSC A1156)</name>
    <dbReference type="NCBI Taxonomy" id="341663"/>
    <lineage>
        <taxon>Eukaryota</taxon>
        <taxon>Fungi</taxon>
        <taxon>Dikarya</taxon>
        <taxon>Ascomycota</taxon>
        <taxon>Pezizomycotina</taxon>
        <taxon>Eurotiomycetes</taxon>
        <taxon>Eurotiomycetidae</taxon>
        <taxon>Eurotiales</taxon>
        <taxon>Aspergillaceae</taxon>
        <taxon>Aspergillus</taxon>
        <taxon>Aspergillus subgen. Circumdati</taxon>
    </lineage>
</organism>
<dbReference type="STRING" id="341663.Q0CS73"/>
<dbReference type="VEuPathDB" id="FungiDB:ATEG_03461"/>
<dbReference type="HOGENOM" id="CLU_1875019_0_0_1"/>
<dbReference type="RefSeq" id="XP_001212639.1">
    <property type="nucleotide sequence ID" value="XM_001212639.1"/>
</dbReference>
<evidence type="ECO:0000313" key="3">
    <source>
        <dbReference type="Proteomes" id="UP000007963"/>
    </source>
</evidence>